<dbReference type="InterPro" id="IPR017438">
    <property type="entry name" value="ATP-NAD_kinase_N"/>
</dbReference>
<dbReference type="Proteomes" id="UP000631114">
    <property type="component" value="Unassembled WGS sequence"/>
</dbReference>
<reference evidence="1 2" key="1">
    <citation type="submission" date="2020-10" db="EMBL/GenBank/DDBJ databases">
        <title>The Coptis chinensis genome and diversification of protoberbering-type alkaloids.</title>
        <authorList>
            <person name="Wang B."/>
            <person name="Shu S."/>
            <person name="Song C."/>
            <person name="Liu Y."/>
        </authorList>
    </citation>
    <scope>NUCLEOTIDE SEQUENCE [LARGE SCALE GENOMIC DNA]</scope>
    <source>
        <strain evidence="1">HL-2020</strain>
        <tissue evidence="1">Leaf</tissue>
    </source>
</reference>
<dbReference type="SUPFAM" id="SSF111331">
    <property type="entry name" value="NAD kinase/diacylglycerol kinase-like"/>
    <property type="match status" value="1"/>
</dbReference>
<gene>
    <name evidence="1" type="ORF">IFM89_034501</name>
</gene>
<name>A0A835HRZ8_9MAGN</name>
<dbReference type="GO" id="GO:0006672">
    <property type="term" value="P:ceramide metabolic process"/>
    <property type="evidence" value="ECO:0007669"/>
    <property type="project" value="TreeGrafter"/>
</dbReference>
<keyword evidence="2" id="KW-1185">Reference proteome</keyword>
<dbReference type="AlphaFoldDB" id="A0A835HRZ8"/>
<evidence type="ECO:0000313" key="1">
    <source>
        <dbReference type="EMBL" id="KAF9603168.1"/>
    </source>
</evidence>
<dbReference type="GO" id="GO:0016020">
    <property type="term" value="C:membrane"/>
    <property type="evidence" value="ECO:0007669"/>
    <property type="project" value="GOC"/>
</dbReference>
<dbReference type="Gene3D" id="3.40.50.10330">
    <property type="entry name" value="Probable inorganic polyphosphate/atp-NAD kinase, domain 1"/>
    <property type="match status" value="1"/>
</dbReference>
<dbReference type="InterPro" id="IPR050187">
    <property type="entry name" value="Lipid_Phosphate_FormReg"/>
</dbReference>
<proteinExistence type="predicted"/>
<dbReference type="OrthoDB" id="530923at2759"/>
<accession>A0A835HRZ8</accession>
<organism evidence="1 2">
    <name type="scientific">Coptis chinensis</name>
    <dbReference type="NCBI Taxonomy" id="261450"/>
    <lineage>
        <taxon>Eukaryota</taxon>
        <taxon>Viridiplantae</taxon>
        <taxon>Streptophyta</taxon>
        <taxon>Embryophyta</taxon>
        <taxon>Tracheophyta</taxon>
        <taxon>Spermatophyta</taxon>
        <taxon>Magnoliopsida</taxon>
        <taxon>Ranunculales</taxon>
        <taxon>Ranunculaceae</taxon>
        <taxon>Coptidoideae</taxon>
        <taxon>Coptis</taxon>
    </lineage>
</organism>
<dbReference type="EMBL" id="JADFTS010000006">
    <property type="protein sequence ID" value="KAF9603168.1"/>
    <property type="molecule type" value="Genomic_DNA"/>
</dbReference>
<evidence type="ECO:0008006" key="3">
    <source>
        <dbReference type="Google" id="ProtNLM"/>
    </source>
</evidence>
<dbReference type="InterPro" id="IPR016064">
    <property type="entry name" value="NAD/diacylglycerol_kinase_sf"/>
</dbReference>
<dbReference type="PANTHER" id="PTHR12358:SF6">
    <property type="entry name" value="CERAMIDE KINASE"/>
    <property type="match status" value="1"/>
</dbReference>
<dbReference type="PANTHER" id="PTHR12358">
    <property type="entry name" value="SPHINGOSINE KINASE"/>
    <property type="match status" value="1"/>
</dbReference>
<comment type="caution">
    <text evidence="1">The sequence shown here is derived from an EMBL/GenBank/DDBJ whole genome shotgun (WGS) entry which is preliminary data.</text>
</comment>
<dbReference type="GO" id="GO:0001729">
    <property type="term" value="F:ceramide kinase activity"/>
    <property type="evidence" value="ECO:0007669"/>
    <property type="project" value="TreeGrafter"/>
</dbReference>
<evidence type="ECO:0000313" key="2">
    <source>
        <dbReference type="Proteomes" id="UP000631114"/>
    </source>
</evidence>
<sequence>MEINEAAENESHPVLQRGGEMEGMSENVFLDHVGEVVLTLNSDKLCWKLVKAVDKELIASSCIGIKLTSKNETEINISDAYAVEFINWGLIHDSVLPNGGGCLLGRDSEMYRFTVHGYQKSKKQPSLCVLATYTFGHKDLQTCQAWVDQVDALISKDFRRPKNILVFVHPLSGKGNGCRIWESVAPIFSCAKVKTKEFMGELVCPVILFKVVNGSISIELALFLDQLIVWVLRSFQICVLMVQDLLLIVVTLTQRAGHAFDVMAAITDSELNSYDGVVAVSGT</sequence>
<protein>
    <recommendedName>
        <fullName evidence="3">Ceramide kinase</fullName>
    </recommendedName>
</protein>